<feature type="transmembrane region" description="Helical" evidence="2">
    <location>
        <begin position="200"/>
        <end position="223"/>
    </location>
</feature>
<comment type="caution">
    <text evidence="4">The sequence shown here is derived from an EMBL/GenBank/DDBJ whole genome shotgun (WGS) entry which is preliminary data.</text>
</comment>
<keyword evidence="2" id="KW-0812">Transmembrane</keyword>
<dbReference type="InterPro" id="IPR003675">
    <property type="entry name" value="Rce1/LyrA-like_dom"/>
</dbReference>
<dbReference type="PATRIC" id="fig|1121865.3.peg.53"/>
<name>S1N577_9ENTE</name>
<keyword evidence="2" id="KW-1133">Transmembrane helix</keyword>
<dbReference type="eggNOG" id="COG1266">
    <property type="taxonomic scope" value="Bacteria"/>
</dbReference>
<evidence type="ECO:0000256" key="1">
    <source>
        <dbReference type="ARBA" id="ARBA00009067"/>
    </source>
</evidence>
<feature type="transmembrane region" description="Helical" evidence="2">
    <location>
        <begin position="172"/>
        <end position="188"/>
    </location>
</feature>
<comment type="similarity">
    <text evidence="1">Belongs to the UPF0177 family.</text>
</comment>
<protein>
    <recommendedName>
        <fullName evidence="3">CAAX prenyl protease 2/Lysostaphin resistance protein A-like domain-containing protein</fullName>
    </recommendedName>
</protein>
<dbReference type="EMBL" id="ASWJ01000004">
    <property type="protein sequence ID" value="EOW84165.1"/>
    <property type="molecule type" value="Genomic_DNA"/>
</dbReference>
<feature type="transmembrane region" description="Helical" evidence="2">
    <location>
        <begin position="268"/>
        <end position="287"/>
    </location>
</feature>
<gene>
    <name evidence="4" type="ORF">I568_00652</name>
</gene>
<dbReference type="GO" id="GO:0080120">
    <property type="term" value="P:CAAX-box protein maturation"/>
    <property type="evidence" value="ECO:0007669"/>
    <property type="project" value="UniProtKB-ARBA"/>
</dbReference>
<dbReference type="GO" id="GO:0004175">
    <property type="term" value="F:endopeptidase activity"/>
    <property type="evidence" value="ECO:0007669"/>
    <property type="project" value="UniProtKB-ARBA"/>
</dbReference>
<evidence type="ECO:0000256" key="2">
    <source>
        <dbReference type="SAM" id="Phobius"/>
    </source>
</evidence>
<proteinExistence type="inferred from homology"/>
<feature type="domain" description="CAAX prenyl protease 2/Lysostaphin resistance protein A-like" evidence="3">
    <location>
        <begin position="138"/>
        <end position="230"/>
    </location>
</feature>
<feature type="transmembrane region" description="Helical" evidence="2">
    <location>
        <begin position="57"/>
        <end position="79"/>
    </location>
</feature>
<sequence length="293" mass="32476">MKNICYFEMHPPKSWWRPLMVVLFVFLCFQGMGSYFLFAFSTLFTHESFAQLASDKLSVSMNLCSLFGFGFALLGIIYWNQKVNKRPIAALGFTKEKLFSRYALGFTIGGLAIILLALVAMLMGSLSFEINSQLRIGVFIALLIGFMIQGLTEEVLCRGYLQGSLSAIMDKKWAIVLNAVFFAILHGANPGIRFIPLMNLFLFGLLFGLLYYFSENILFVGAIHSAWNFFQGPVLGIKVSGMNSVTSLLNAKSATANWINGGSFGIEGSILTTILGIASCLLLYYMIVNKKSQ</sequence>
<feature type="transmembrane region" description="Helical" evidence="2">
    <location>
        <begin position="134"/>
        <end position="152"/>
    </location>
</feature>
<accession>S1N577</accession>
<dbReference type="OrthoDB" id="324900at2"/>
<keyword evidence="2" id="KW-0472">Membrane</keyword>
<dbReference type="RefSeq" id="WP_016182229.1">
    <property type="nucleotide sequence ID" value="NZ_JXKI01000015.1"/>
</dbReference>
<dbReference type="Pfam" id="PF02517">
    <property type="entry name" value="Rce1-like"/>
    <property type="match status" value="1"/>
</dbReference>
<evidence type="ECO:0000259" key="3">
    <source>
        <dbReference type="Pfam" id="PF02517"/>
    </source>
</evidence>
<reference evidence="4 5" key="1">
    <citation type="submission" date="2013-03" db="EMBL/GenBank/DDBJ databases">
        <title>The Genome Sequence of Enterococcus columbae ATCC_51263 (PacBio/Illumina hybrid assembly).</title>
        <authorList>
            <consortium name="The Broad Institute Genomics Platform"/>
            <consortium name="The Broad Institute Genome Sequencing Center for Infectious Disease"/>
            <person name="Earl A."/>
            <person name="Russ C."/>
            <person name="Gilmore M."/>
            <person name="Surin D."/>
            <person name="Walker B."/>
            <person name="Young S."/>
            <person name="Zeng Q."/>
            <person name="Gargeya S."/>
            <person name="Fitzgerald M."/>
            <person name="Haas B."/>
            <person name="Abouelleil A."/>
            <person name="Allen A.W."/>
            <person name="Alvarado L."/>
            <person name="Arachchi H.M."/>
            <person name="Berlin A.M."/>
            <person name="Chapman S.B."/>
            <person name="Gainer-Dewar J."/>
            <person name="Goldberg J."/>
            <person name="Griggs A."/>
            <person name="Gujja S."/>
            <person name="Hansen M."/>
            <person name="Howarth C."/>
            <person name="Imamovic A."/>
            <person name="Ireland A."/>
            <person name="Larimer J."/>
            <person name="McCowan C."/>
            <person name="Murphy C."/>
            <person name="Pearson M."/>
            <person name="Poon T.W."/>
            <person name="Priest M."/>
            <person name="Roberts A."/>
            <person name="Saif S."/>
            <person name="Shea T."/>
            <person name="Sisk P."/>
            <person name="Sykes S."/>
            <person name="Wortman J."/>
            <person name="Nusbaum C."/>
            <person name="Birren B."/>
        </authorList>
    </citation>
    <scope>NUCLEOTIDE SEQUENCE [LARGE SCALE GENOMIC DNA]</scope>
    <source>
        <strain evidence="4 5">ATCC 51263</strain>
    </source>
</reference>
<dbReference type="PANTHER" id="PTHR39430:SF1">
    <property type="entry name" value="PROTEASE"/>
    <property type="match status" value="1"/>
</dbReference>
<dbReference type="AlphaFoldDB" id="S1N577"/>
<dbReference type="PANTHER" id="PTHR39430">
    <property type="entry name" value="MEMBRANE-ASSOCIATED PROTEASE-RELATED"/>
    <property type="match status" value="1"/>
</dbReference>
<feature type="transmembrane region" description="Helical" evidence="2">
    <location>
        <begin position="20"/>
        <end position="45"/>
    </location>
</feature>
<organism evidence="4 5">
    <name type="scientific">Enterococcus columbae DSM 7374 = ATCC 51263</name>
    <dbReference type="NCBI Taxonomy" id="1121865"/>
    <lineage>
        <taxon>Bacteria</taxon>
        <taxon>Bacillati</taxon>
        <taxon>Bacillota</taxon>
        <taxon>Bacilli</taxon>
        <taxon>Lactobacillales</taxon>
        <taxon>Enterococcaceae</taxon>
        <taxon>Enterococcus</taxon>
    </lineage>
</organism>
<dbReference type="STRING" id="1121865.OMW_00058"/>
<feature type="transmembrane region" description="Helical" evidence="2">
    <location>
        <begin position="99"/>
        <end position="122"/>
    </location>
</feature>
<evidence type="ECO:0000313" key="4">
    <source>
        <dbReference type="EMBL" id="EOW84165.1"/>
    </source>
</evidence>
<dbReference type="Proteomes" id="UP000014113">
    <property type="component" value="Unassembled WGS sequence"/>
</dbReference>
<keyword evidence="5" id="KW-1185">Reference proteome</keyword>
<evidence type="ECO:0000313" key="5">
    <source>
        <dbReference type="Proteomes" id="UP000014113"/>
    </source>
</evidence>